<evidence type="ECO:0000256" key="5">
    <source>
        <dbReference type="ARBA" id="ARBA00020555"/>
    </source>
</evidence>
<reference evidence="8" key="1">
    <citation type="submission" date="2020-08" db="EMBL/GenBank/DDBJ databases">
        <title>Genome public.</title>
        <authorList>
            <person name="Liu C."/>
            <person name="Sun Q."/>
        </authorList>
    </citation>
    <scope>NUCLEOTIDE SEQUENCE</scope>
    <source>
        <strain evidence="8">NSJ-64</strain>
    </source>
</reference>
<dbReference type="Pfam" id="PF02614">
    <property type="entry name" value="UxaC"/>
    <property type="match status" value="1"/>
</dbReference>
<accession>A0A926EMS5</accession>
<comment type="catalytic activity">
    <reaction evidence="1 7">
        <text>D-glucuronate = D-fructuronate</text>
        <dbReference type="Rhea" id="RHEA:13049"/>
        <dbReference type="ChEBI" id="CHEBI:58720"/>
        <dbReference type="ChEBI" id="CHEBI:59863"/>
        <dbReference type="EC" id="5.3.1.12"/>
    </reaction>
</comment>
<protein>
    <recommendedName>
        <fullName evidence="5 7">Uronate isomerase</fullName>
        <ecNumber evidence="4 7">5.3.1.12</ecNumber>
    </recommendedName>
    <alternativeName>
        <fullName evidence="7">Glucuronate isomerase</fullName>
    </alternativeName>
    <alternativeName>
        <fullName evidence="7">Uronic isomerase</fullName>
    </alternativeName>
</protein>
<keyword evidence="6 7" id="KW-0413">Isomerase</keyword>
<dbReference type="GO" id="GO:0019698">
    <property type="term" value="P:D-galacturonate catabolic process"/>
    <property type="evidence" value="ECO:0007669"/>
    <property type="project" value="TreeGrafter"/>
</dbReference>
<evidence type="ECO:0000256" key="4">
    <source>
        <dbReference type="ARBA" id="ARBA00012546"/>
    </source>
</evidence>
<dbReference type="GO" id="GO:0008880">
    <property type="term" value="F:glucuronate isomerase activity"/>
    <property type="evidence" value="ECO:0007669"/>
    <property type="project" value="UniProtKB-UniRule"/>
</dbReference>
<dbReference type="EMBL" id="JACRTD010000005">
    <property type="protein sequence ID" value="MBC8585461.1"/>
    <property type="molecule type" value="Genomic_DNA"/>
</dbReference>
<comment type="similarity">
    <text evidence="3 7">Belongs to the metallo-dependent hydrolases superfamily. Uronate isomerase family.</text>
</comment>
<comment type="caution">
    <text evidence="8">The sequence shown here is derived from an EMBL/GenBank/DDBJ whole genome shotgun (WGS) entry which is preliminary data.</text>
</comment>
<dbReference type="Proteomes" id="UP000623678">
    <property type="component" value="Unassembled WGS sequence"/>
</dbReference>
<evidence type="ECO:0000313" key="9">
    <source>
        <dbReference type="Proteomes" id="UP000623678"/>
    </source>
</evidence>
<evidence type="ECO:0000256" key="6">
    <source>
        <dbReference type="ARBA" id="ARBA00023235"/>
    </source>
</evidence>
<dbReference type="InterPro" id="IPR003766">
    <property type="entry name" value="Uronate_isomerase"/>
</dbReference>
<comment type="catalytic activity">
    <reaction evidence="7">
        <text>aldehydo-D-galacturonate = keto-D-tagaturonate</text>
        <dbReference type="Rhea" id="RHEA:27702"/>
        <dbReference type="ChEBI" id="CHEBI:12952"/>
        <dbReference type="ChEBI" id="CHEBI:17886"/>
    </reaction>
</comment>
<dbReference type="InterPro" id="IPR032466">
    <property type="entry name" value="Metal_Hydrolase"/>
</dbReference>
<name>A0A926EMS5_9FIRM</name>
<dbReference type="GO" id="GO:0042840">
    <property type="term" value="P:D-glucuronate catabolic process"/>
    <property type="evidence" value="ECO:0007669"/>
    <property type="project" value="TreeGrafter"/>
</dbReference>
<evidence type="ECO:0000256" key="7">
    <source>
        <dbReference type="HAMAP-Rule" id="MF_00675"/>
    </source>
</evidence>
<dbReference type="PANTHER" id="PTHR30068:SF4">
    <property type="entry name" value="URONATE ISOMERASE"/>
    <property type="match status" value="1"/>
</dbReference>
<dbReference type="HAMAP" id="MF_00675">
    <property type="entry name" value="UxaC"/>
    <property type="match status" value="1"/>
</dbReference>
<dbReference type="Gene3D" id="1.10.2020.10">
    <property type="entry name" value="uronate isomerase, domain 2, chain A"/>
    <property type="match status" value="1"/>
</dbReference>
<dbReference type="NCBIfam" id="NF002794">
    <property type="entry name" value="PRK02925.1"/>
    <property type="match status" value="1"/>
</dbReference>
<evidence type="ECO:0000256" key="2">
    <source>
        <dbReference type="ARBA" id="ARBA00004892"/>
    </source>
</evidence>
<dbReference type="SUPFAM" id="SSF51556">
    <property type="entry name" value="Metallo-dependent hydrolases"/>
    <property type="match status" value="1"/>
</dbReference>
<dbReference type="PANTHER" id="PTHR30068">
    <property type="entry name" value="URONATE ISOMERASE"/>
    <property type="match status" value="1"/>
</dbReference>
<evidence type="ECO:0000256" key="1">
    <source>
        <dbReference type="ARBA" id="ARBA00001165"/>
    </source>
</evidence>
<proteinExistence type="inferred from homology"/>
<organism evidence="8 9">
    <name type="scientific">Youxingia wuxianensis</name>
    <dbReference type="NCBI Taxonomy" id="2763678"/>
    <lineage>
        <taxon>Bacteria</taxon>
        <taxon>Bacillati</taxon>
        <taxon>Bacillota</taxon>
        <taxon>Clostridia</taxon>
        <taxon>Eubacteriales</taxon>
        <taxon>Oscillospiraceae</taxon>
        <taxon>Youxingia</taxon>
    </lineage>
</organism>
<sequence length="471" mass="53566">MSKQFMDKDFLLSNETAKVLFHEHAAKMPIIDYHCHINPQEIAEDRQYENIAQPWLQGDHYKWRAMRSNATDEKYVTGDASDREKFQKWAETLEKAIGNPLYHWTHLELQRYFDYYGSLNGKTAEEVWNLCNKKLAQKDMSVRGIIRRSNVKLICTTDDPVDDLRYHKQLAADKDWEVKVLPAWRPDKATNIEADGYVQYIKTLSEVSGVAINDFDSLCAALSKRLDFFDEMGCVASDHALAKAIYAPASKEDVDALMKKALAGEKLCECDADKYKTALLLFLCREYAKRGWVLQLHYAAVRNNNSRQFAKLGPDTGYDCIGSSLDAASLTAFLDALEKDGLLPKTILYSLNPQDNAMLGTVLGCFQGSEAAGKIQQGSAWWFNDTKNGMETQLKSFADLSLLGNFIGMLTDSRSYLSYTRHEYFRRILCNLIGTWVENGEFPADMDLLGKMVEDICFNNTNNFFGFDVKL</sequence>
<gene>
    <name evidence="7 8" type="primary">uxaC</name>
    <name evidence="8" type="ORF">H8705_07690</name>
</gene>
<keyword evidence="9" id="KW-1185">Reference proteome</keyword>
<dbReference type="EC" id="5.3.1.12" evidence="4 7"/>
<dbReference type="RefSeq" id="WP_262395251.1">
    <property type="nucleotide sequence ID" value="NZ_JACRTD010000005.1"/>
</dbReference>
<dbReference type="Gene3D" id="3.20.20.140">
    <property type="entry name" value="Metal-dependent hydrolases"/>
    <property type="match status" value="1"/>
</dbReference>
<evidence type="ECO:0000256" key="3">
    <source>
        <dbReference type="ARBA" id="ARBA00008397"/>
    </source>
</evidence>
<evidence type="ECO:0000313" key="8">
    <source>
        <dbReference type="EMBL" id="MBC8585461.1"/>
    </source>
</evidence>
<comment type="pathway">
    <text evidence="2 7">Carbohydrate metabolism; pentose and glucuronate interconversion.</text>
</comment>
<dbReference type="AlphaFoldDB" id="A0A926EMS5"/>